<evidence type="ECO:0000313" key="2">
    <source>
        <dbReference type="Proteomes" id="UP000012589"/>
    </source>
</evidence>
<dbReference type="STRING" id="1235802.C823_01451"/>
<sequence length="58" mass="6388">MECMMQGYLVTPEMPGVCAGCLLYLDTCLPVIQDGWLSGAECDADYCQYCPHFGECGR</sequence>
<dbReference type="Proteomes" id="UP000012589">
    <property type="component" value="Unassembled WGS sequence"/>
</dbReference>
<organism evidence="1 2">
    <name type="scientific">Eubacterium plexicaudatum ASF492</name>
    <dbReference type="NCBI Taxonomy" id="1235802"/>
    <lineage>
        <taxon>Bacteria</taxon>
        <taxon>Bacillati</taxon>
        <taxon>Bacillota</taxon>
        <taxon>Clostridia</taxon>
        <taxon>Eubacteriales</taxon>
        <taxon>Eubacteriaceae</taxon>
        <taxon>Eubacterium</taxon>
    </lineage>
</organism>
<proteinExistence type="predicted"/>
<evidence type="ECO:0000313" key="1">
    <source>
        <dbReference type="EMBL" id="EMZ33033.1"/>
    </source>
</evidence>
<dbReference type="EMBL" id="AQFT01000041">
    <property type="protein sequence ID" value="EMZ33033.1"/>
    <property type="molecule type" value="Genomic_DNA"/>
</dbReference>
<dbReference type="AlphaFoldDB" id="N2B2U5"/>
<dbReference type="PATRIC" id="fig|1235802.3.peg.1543"/>
<protein>
    <submittedName>
        <fullName evidence="1">Uncharacterized protein</fullName>
    </submittedName>
</protein>
<gene>
    <name evidence="1" type="ORF">C823_01451</name>
</gene>
<name>N2B2U5_9FIRM</name>
<dbReference type="eggNOG" id="ENOG502ZRW6">
    <property type="taxonomic scope" value="Bacteria"/>
</dbReference>
<dbReference type="HOGENOM" id="CLU_2972678_0_0_9"/>
<keyword evidence="2" id="KW-1185">Reference proteome</keyword>
<accession>N2B2U5</accession>
<reference evidence="1 2" key="1">
    <citation type="journal article" date="2014" name="Genome Announc.">
        <title>Draft genome sequences of the altered schaedler flora, a defined bacterial community from gnotobiotic mice.</title>
        <authorList>
            <person name="Wannemuehler M.J."/>
            <person name="Overstreet A.M."/>
            <person name="Ward D.V."/>
            <person name="Phillips G.J."/>
        </authorList>
    </citation>
    <scope>NUCLEOTIDE SEQUENCE [LARGE SCALE GENOMIC DNA]</scope>
    <source>
        <strain evidence="1 2">ASF492</strain>
    </source>
</reference>
<comment type="caution">
    <text evidence="1">The sequence shown here is derived from an EMBL/GenBank/DDBJ whole genome shotgun (WGS) entry which is preliminary data.</text>
</comment>
<dbReference type="OrthoDB" id="9775658at2"/>